<dbReference type="Proteomes" id="UP000824156">
    <property type="component" value="Unassembled WGS sequence"/>
</dbReference>
<reference evidence="2" key="2">
    <citation type="submission" date="2021-04" db="EMBL/GenBank/DDBJ databases">
        <authorList>
            <person name="Gilroy R."/>
        </authorList>
    </citation>
    <scope>NUCLEOTIDE SEQUENCE</scope>
    <source>
        <strain evidence="2">1719</strain>
    </source>
</reference>
<name>A0A9D2AYK3_9SPHI</name>
<dbReference type="InterPro" id="IPR001584">
    <property type="entry name" value="Integrase_cat-core"/>
</dbReference>
<proteinExistence type="predicted"/>
<protein>
    <submittedName>
        <fullName evidence="2">Transposase</fullName>
    </submittedName>
</protein>
<reference evidence="2" key="1">
    <citation type="journal article" date="2021" name="PeerJ">
        <title>Extensive microbial diversity within the chicken gut microbiome revealed by metagenomics and culture.</title>
        <authorList>
            <person name="Gilroy R."/>
            <person name="Ravi A."/>
            <person name="Getino M."/>
            <person name="Pursley I."/>
            <person name="Horton D.L."/>
            <person name="Alikhan N.F."/>
            <person name="Baker D."/>
            <person name="Gharbi K."/>
            <person name="Hall N."/>
            <person name="Watson M."/>
            <person name="Adriaenssens E.M."/>
            <person name="Foster-Nyarko E."/>
            <person name="Jarju S."/>
            <person name="Secka A."/>
            <person name="Antonio M."/>
            <person name="Oren A."/>
            <person name="Chaudhuri R.R."/>
            <person name="La Ragione R."/>
            <person name="Hildebrand F."/>
            <person name="Pallen M.J."/>
        </authorList>
    </citation>
    <scope>NUCLEOTIDE SEQUENCE</scope>
    <source>
        <strain evidence="2">1719</strain>
    </source>
</reference>
<organism evidence="2 3">
    <name type="scientific">Candidatus Sphingobacterium stercoripullorum</name>
    <dbReference type="NCBI Taxonomy" id="2838759"/>
    <lineage>
        <taxon>Bacteria</taxon>
        <taxon>Pseudomonadati</taxon>
        <taxon>Bacteroidota</taxon>
        <taxon>Sphingobacteriia</taxon>
        <taxon>Sphingobacteriales</taxon>
        <taxon>Sphingobacteriaceae</taxon>
        <taxon>Sphingobacterium</taxon>
    </lineage>
</organism>
<accession>A0A9D2AYK3</accession>
<evidence type="ECO:0000313" key="3">
    <source>
        <dbReference type="Proteomes" id="UP000824156"/>
    </source>
</evidence>
<dbReference type="EMBL" id="DXEZ01000175">
    <property type="protein sequence ID" value="HIX54638.1"/>
    <property type="molecule type" value="Genomic_DNA"/>
</dbReference>
<evidence type="ECO:0000313" key="2">
    <source>
        <dbReference type="EMBL" id="HIX54638.1"/>
    </source>
</evidence>
<feature type="domain" description="Integrase catalytic" evidence="1">
    <location>
        <begin position="9"/>
        <end position="50"/>
    </location>
</feature>
<dbReference type="AlphaFoldDB" id="A0A9D2AYK3"/>
<gene>
    <name evidence="2" type="ORF">H9853_06400</name>
</gene>
<comment type="caution">
    <text evidence="2">The sequence shown here is derived from an EMBL/GenBank/DDBJ whole genome shotgun (WGS) entry which is preliminary data.</text>
</comment>
<evidence type="ECO:0000259" key="1">
    <source>
        <dbReference type="Pfam" id="PF13683"/>
    </source>
</evidence>
<dbReference type="Pfam" id="PF13683">
    <property type="entry name" value="rve_3"/>
    <property type="match status" value="1"/>
</dbReference>
<sequence length="61" mass="7132">MLNGIDAIFRTTCTGQLPVHTVDEVCKKTWWWMDDYNHHQSHESLGDLPPVLFFFLSLGWP</sequence>
<dbReference type="GO" id="GO:0015074">
    <property type="term" value="P:DNA integration"/>
    <property type="evidence" value="ECO:0007669"/>
    <property type="project" value="InterPro"/>
</dbReference>